<dbReference type="RefSeq" id="WP_240315303.1">
    <property type="nucleotide sequence ID" value="NZ_FNAI01000011.1"/>
</dbReference>
<keyword evidence="1" id="KW-0001">2Fe-2S</keyword>
<name>A0A1G7H7L1_9SPHI</name>
<dbReference type="Proteomes" id="UP000199072">
    <property type="component" value="Unassembled WGS sequence"/>
</dbReference>
<gene>
    <name evidence="7" type="ORF">SAMN05216464_11198</name>
</gene>
<sequence length="526" mass="57906">MLAGVGLENLLEKRKMKTNTISRDGALTSPWQIDLLTVVQKERTTDQIFDCLIVGGGITGLTAALLLQQAGKKTVIAEAHTIGFGTTGGTSAHINTFADTTYQEAESAFGAEGARLFADAINEGFALIKSQIAQFKIDCDYEPKTAYLYAENEDEMKLLVGIYEGAVKVDVPVEYSDDVPTPVPFQKALRWEGQAQFHPLKYLTALRSAYIEAGGSILENTLITQITSEDGVHTAEAKSRNIKAKTVIYATHMPPNINLFNFECAPYRSYVVAVKLHSGEYPDALVYDSQEPYHYVRSHMIDGKELLLIGGLDHKTGHEDPEKAFADLEKYARKYYSISSVKYRWSSQYYVPVDGLPYVGKMPLAADGIYCATGYNGNGMMLGSVAGKILSDLVRKRPNKYAELFDPCRVKPIDSFSEFVKENSDVAYHFVADRFGLHETDSLKRLEPGTGKLVEVDGEKIAAYRDENGNIHALNPTCSHAGCIVNWNGEEKSWDCPCHGARYDIEGNVLTGPATKSLTQIGSDGK</sequence>
<evidence type="ECO:0000256" key="4">
    <source>
        <dbReference type="ARBA" id="ARBA00023014"/>
    </source>
</evidence>
<dbReference type="PANTHER" id="PTHR13847">
    <property type="entry name" value="SARCOSINE DEHYDROGENASE-RELATED"/>
    <property type="match status" value="1"/>
</dbReference>
<dbReference type="SUPFAM" id="SSF51905">
    <property type="entry name" value="FAD/NAD(P)-binding domain"/>
    <property type="match status" value="1"/>
</dbReference>
<dbReference type="InterPro" id="IPR038010">
    <property type="entry name" value="YhfW_C"/>
</dbReference>
<dbReference type="PRINTS" id="PR00162">
    <property type="entry name" value="RIESKE"/>
</dbReference>
<proteinExistence type="predicted"/>
<dbReference type="CDD" id="cd03477">
    <property type="entry name" value="Rieske_YhfW_C"/>
    <property type="match status" value="1"/>
</dbReference>
<evidence type="ECO:0000313" key="8">
    <source>
        <dbReference type="Proteomes" id="UP000199072"/>
    </source>
</evidence>
<dbReference type="FunFam" id="2.102.10.10:FF:000014">
    <property type="entry name" value="Oxidoreductase, FAD dependent"/>
    <property type="match status" value="1"/>
</dbReference>
<dbReference type="GO" id="GO:0016020">
    <property type="term" value="C:membrane"/>
    <property type="evidence" value="ECO:0007669"/>
    <property type="project" value="InterPro"/>
</dbReference>
<dbReference type="Pfam" id="PF00355">
    <property type="entry name" value="Rieske"/>
    <property type="match status" value="1"/>
</dbReference>
<dbReference type="PANTHER" id="PTHR13847:SF274">
    <property type="entry name" value="RIESKE 2FE-2S IRON-SULFUR PROTEIN YHFW-RELATED"/>
    <property type="match status" value="1"/>
</dbReference>
<evidence type="ECO:0000256" key="3">
    <source>
        <dbReference type="ARBA" id="ARBA00023004"/>
    </source>
</evidence>
<keyword evidence="4" id="KW-0411">Iron-sulfur</keyword>
<evidence type="ECO:0000256" key="5">
    <source>
        <dbReference type="ARBA" id="ARBA00023157"/>
    </source>
</evidence>
<reference evidence="7 8" key="1">
    <citation type="submission" date="2016-10" db="EMBL/GenBank/DDBJ databases">
        <authorList>
            <person name="de Groot N.N."/>
        </authorList>
    </citation>
    <scope>NUCLEOTIDE SEQUENCE [LARGE SCALE GENOMIC DNA]</scope>
    <source>
        <strain evidence="7 8">47C3B</strain>
    </source>
</reference>
<dbReference type="PROSITE" id="PS51296">
    <property type="entry name" value="RIESKE"/>
    <property type="match status" value="1"/>
</dbReference>
<evidence type="ECO:0000256" key="1">
    <source>
        <dbReference type="ARBA" id="ARBA00022714"/>
    </source>
</evidence>
<dbReference type="Gene3D" id="3.30.9.10">
    <property type="entry name" value="D-Amino Acid Oxidase, subunit A, domain 2"/>
    <property type="match status" value="1"/>
</dbReference>
<dbReference type="InterPro" id="IPR006076">
    <property type="entry name" value="FAD-dep_OxRdtase"/>
</dbReference>
<protein>
    <submittedName>
        <fullName evidence="7">Glycine/D-amino acid oxidase</fullName>
    </submittedName>
</protein>
<dbReference type="GO" id="GO:0005737">
    <property type="term" value="C:cytoplasm"/>
    <property type="evidence" value="ECO:0007669"/>
    <property type="project" value="TreeGrafter"/>
</dbReference>
<keyword evidence="2" id="KW-0479">Metal-binding</keyword>
<accession>A0A1G7H7L1</accession>
<dbReference type="InterPro" id="IPR036188">
    <property type="entry name" value="FAD/NAD-bd_sf"/>
</dbReference>
<dbReference type="GO" id="GO:0051537">
    <property type="term" value="F:2 iron, 2 sulfur cluster binding"/>
    <property type="evidence" value="ECO:0007669"/>
    <property type="project" value="UniProtKB-KW"/>
</dbReference>
<dbReference type="GO" id="GO:0046872">
    <property type="term" value="F:metal ion binding"/>
    <property type="evidence" value="ECO:0007669"/>
    <property type="project" value="UniProtKB-KW"/>
</dbReference>
<keyword evidence="3" id="KW-0408">Iron</keyword>
<dbReference type="EMBL" id="FNAI01000011">
    <property type="protein sequence ID" value="SDE96427.1"/>
    <property type="molecule type" value="Genomic_DNA"/>
</dbReference>
<dbReference type="Pfam" id="PF01266">
    <property type="entry name" value="DAO"/>
    <property type="match status" value="1"/>
</dbReference>
<dbReference type="Gene3D" id="2.102.10.10">
    <property type="entry name" value="Rieske [2Fe-2S] iron-sulphur domain"/>
    <property type="match status" value="1"/>
</dbReference>
<keyword evidence="8" id="KW-1185">Reference proteome</keyword>
<dbReference type="STRING" id="1391627.SAMN05216464_11198"/>
<dbReference type="InterPro" id="IPR017941">
    <property type="entry name" value="Rieske_2Fe-2S"/>
</dbReference>
<dbReference type="Gene3D" id="3.50.50.60">
    <property type="entry name" value="FAD/NAD(P)-binding domain"/>
    <property type="match status" value="1"/>
</dbReference>
<dbReference type="SUPFAM" id="SSF50022">
    <property type="entry name" value="ISP domain"/>
    <property type="match status" value="1"/>
</dbReference>
<evidence type="ECO:0000313" key="7">
    <source>
        <dbReference type="EMBL" id="SDE96427.1"/>
    </source>
</evidence>
<dbReference type="AlphaFoldDB" id="A0A1G7H7L1"/>
<evidence type="ECO:0000256" key="2">
    <source>
        <dbReference type="ARBA" id="ARBA00022723"/>
    </source>
</evidence>
<organism evidence="7 8">
    <name type="scientific">Mucilaginibacter pineti</name>
    <dbReference type="NCBI Taxonomy" id="1391627"/>
    <lineage>
        <taxon>Bacteria</taxon>
        <taxon>Pseudomonadati</taxon>
        <taxon>Bacteroidota</taxon>
        <taxon>Sphingobacteriia</taxon>
        <taxon>Sphingobacteriales</taxon>
        <taxon>Sphingobacteriaceae</taxon>
        <taxon>Mucilaginibacter</taxon>
    </lineage>
</organism>
<keyword evidence="5" id="KW-1015">Disulfide bond</keyword>
<feature type="domain" description="Rieske" evidence="6">
    <location>
        <begin position="438"/>
        <end position="526"/>
    </location>
</feature>
<dbReference type="InterPro" id="IPR005805">
    <property type="entry name" value="Rieske_Fe-S_prot_C"/>
</dbReference>
<dbReference type="InterPro" id="IPR036922">
    <property type="entry name" value="Rieske_2Fe-2S_sf"/>
</dbReference>
<evidence type="ECO:0000259" key="6">
    <source>
        <dbReference type="PROSITE" id="PS51296"/>
    </source>
</evidence>